<keyword evidence="2" id="KW-1185">Reference proteome</keyword>
<name>A0AAN7S2Y1_MYCAM</name>
<evidence type="ECO:0000313" key="1">
    <source>
        <dbReference type="EMBL" id="KAK4826472.1"/>
    </source>
</evidence>
<organism evidence="1 2">
    <name type="scientific">Mycteria americana</name>
    <name type="common">Wood stork</name>
    <dbReference type="NCBI Taxonomy" id="33587"/>
    <lineage>
        <taxon>Eukaryota</taxon>
        <taxon>Metazoa</taxon>
        <taxon>Chordata</taxon>
        <taxon>Craniata</taxon>
        <taxon>Vertebrata</taxon>
        <taxon>Euteleostomi</taxon>
        <taxon>Archelosauria</taxon>
        <taxon>Archosauria</taxon>
        <taxon>Dinosauria</taxon>
        <taxon>Saurischia</taxon>
        <taxon>Theropoda</taxon>
        <taxon>Coelurosauria</taxon>
        <taxon>Aves</taxon>
        <taxon>Neognathae</taxon>
        <taxon>Neoaves</taxon>
        <taxon>Aequornithes</taxon>
        <taxon>Ciconiiformes</taxon>
        <taxon>Ciconiidae</taxon>
        <taxon>Mycteria</taxon>
    </lineage>
</organism>
<proteinExistence type="predicted"/>
<accession>A0AAN7S2Y1</accession>
<feature type="non-terminal residue" evidence="1">
    <location>
        <position position="541"/>
    </location>
</feature>
<evidence type="ECO:0000313" key="2">
    <source>
        <dbReference type="Proteomes" id="UP001333110"/>
    </source>
</evidence>
<reference evidence="1 2" key="1">
    <citation type="journal article" date="2023" name="J. Hered.">
        <title>Chromosome-level genome of the wood stork (Mycteria americana) provides insight into avian chromosome evolution.</title>
        <authorList>
            <person name="Flamio R. Jr."/>
            <person name="Ramstad K.M."/>
        </authorList>
    </citation>
    <scope>NUCLEOTIDE SEQUENCE [LARGE SCALE GENOMIC DNA]</scope>
    <source>
        <strain evidence="1">JAX WOST 10</strain>
    </source>
</reference>
<dbReference type="EMBL" id="JAUNZN010000002">
    <property type="protein sequence ID" value="KAK4826472.1"/>
    <property type="molecule type" value="Genomic_DNA"/>
</dbReference>
<dbReference type="Proteomes" id="UP001333110">
    <property type="component" value="Unassembled WGS sequence"/>
</dbReference>
<sequence length="541" mass="59029">MHWGRSTVRHPIPDTSGVNTYGLTPTATASNSVCLYLSKASLHLLVGAEHLHLSTPHGDDGLWAFSFSSSCSMAPGNRLALAMGAASHIQHHLRFGLPSMLLPSPLERLILPRGETRRACLVTHWHRGGWRWLFMSSEEKTEGETSSEGRGMSVFEFRKLQLSWSTYQLQKKSCRKDLRFSWALSTSFHLPPLTNVFFKGCSAGGKYTPLKCLRGDSLIFCWSDSWLTKVAATTPKGSALPCQCLPSETAISCLLRPGAVLLLHAALLGIPGGGSVKSCKHGKEQSLQRSDSPVRPIHIATAHLIQTSFKYLQGWRLNHFPGQPVPMLDSPFCEAKFPNIQSKPPLAQLEAISSCPITCYLGEETDPHLSTTSCQVVVESDEVSPQPPFLQAKQPQFPQPLPISLVLQTLHQLRCPSLDTPQHLNVSLVVRGPKLNTVFEVQPHQCRVQGHDHFPSPAGHTVFDTSQDAVGLLGHLGTLLAHIQAAVNQHAQVLFCLAAFQPLFPKPVALHGVAVAQVQDLALGLVEPHTIGLGPSIQPVR</sequence>
<gene>
    <name evidence="1" type="ORF">QYF61_009468</name>
</gene>
<dbReference type="AlphaFoldDB" id="A0AAN7S2Y1"/>
<comment type="caution">
    <text evidence="1">The sequence shown here is derived from an EMBL/GenBank/DDBJ whole genome shotgun (WGS) entry which is preliminary data.</text>
</comment>
<protein>
    <submittedName>
        <fullName evidence="1">Uncharacterized protein</fullName>
    </submittedName>
</protein>